<reference evidence="5" key="2">
    <citation type="journal article" date="2007" name="PLoS Biol.">
        <title>Survey sequencing and comparative analysis of the elephant shark (Callorhinchus milii) genome.</title>
        <authorList>
            <person name="Venkatesh B."/>
            <person name="Kirkness E.F."/>
            <person name="Loh Y.H."/>
            <person name="Halpern A.L."/>
            <person name="Lee A.P."/>
            <person name="Johnson J."/>
            <person name="Dandona N."/>
            <person name="Viswanathan L.D."/>
            <person name="Tay A."/>
            <person name="Venter J.C."/>
            <person name="Strausberg R.L."/>
            <person name="Brenner S."/>
        </authorList>
    </citation>
    <scope>NUCLEOTIDE SEQUENCE [LARGE SCALE GENOMIC DNA]</scope>
</reference>
<dbReference type="PANTHER" id="PTHR45889">
    <property type="entry name" value="IG-LIKE DOMAIN-CONTAINING PROTEIN"/>
    <property type="match status" value="1"/>
</dbReference>
<dbReference type="Ensembl" id="ENSCMIT00000010764.1">
    <property type="protein sequence ID" value="ENSCMIP00000010491.1"/>
    <property type="gene ID" value="ENSCMIG00000005535.1"/>
</dbReference>
<reference evidence="5" key="3">
    <citation type="journal article" date="2014" name="Nature">
        <title>Elephant shark genome provides unique insights into gnathostome evolution.</title>
        <authorList>
            <consortium name="International Elephant Shark Genome Sequencing Consortium"/>
            <person name="Venkatesh B."/>
            <person name="Lee A.P."/>
            <person name="Ravi V."/>
            <person name="Maurya A.K."/>
            <person name="Lian M.M."/>
            <person name="Swann J.B."/>
            <person name="Ohta Y."/>
            <person name="Flajnik M.F."/>
            <person name="Sutoh Y."/>
            <person name="Kasahara M."/>
            <person name="Hoon S."/>
            <person name="Gangu V."/>
            <person name="Roy S.W."/>
            <person name="Irimia M."/>
            <person name="Korzh V."/>
            <person name="Kondrychyn I."/>
            <person name="Lim Z.W."/>
            <person name="Tay B.H."/>
            <person name="Tohari S."/>
            <person name="Kong K.W."/>
            <person name="Ho S."/>
            <person name="Lorente-Galdos B."/>
            <person name="Quilez J."/>
            <person name="Marques-Bonet T."/>
            <person name="Raney B.J."/>
            <person name="Ingham P.W."/>
            <person name="Tay A."/>
            <person name="Hillier L.W."/>
            <person name="Minx P."/>
            <person name="Boehm T."/>
            <person name="Wilson R.K."/>
            <person name="Brenner S."/>
            <person name="Warren W.C."/>
        </authorList>
    </citation>
    <scope>NUCLEOTIDE SEQUENCE [LARGE SCALE GENOMIC DNA]</scope>
</reference>
<dbReference type="InterPro" id="IPR003597">
    <property type="entry name" value="Ig_C1-set"/>
</dbReference>
<dbReference type="GeneTree" id="ENSGT00970000196760"/>
<protein>
    <submittedName>
        <fullName evidence="4">Uncharacterized LOC103185940</fullName>
    </submittedName>
</protein>
<dbReference type="AlphaFoldDB" id="A0A4W3H454"/>
<reference evidence="5" key="1">
    <citation type="journal article" date="2006" name="Science">
        <title>Ancient noncoding elements conserved in the human genome.</title>
        <authorList>
            <person name="Venkatesh B."/>
            <person name="Kirkness E.F."/>
            <person name="Loh Y.H."/>
            <person name="Halpern A.L."/>
            <person name="Lee A.P."/>
            <person name="Johnson J."/>
            <person name="Dandona N."/>
            <person name="Viswanathan L.D."/>
            <person name="Tay A."/>
            <person name="Venter J.C."/>
            <person name="Strausberg R.L."/>
            <person name="Brenner S."/>
        </authorList>
    </citation>
    <scope>NUCLEOTIDE SEQUENCE [LARGE SCALE GENOMIC DNA]</scope>
</reference>
<evidence type="ECO:0000313" key="5">
    <source>
        <dbReference type="Proteomes" id="UP000314986"/>
    </source>
</evidence>
<dbReference type="InterPro" id="IPR007110">
    <property type="entry name" value="Ig-like_dom"/>
</dbReference>
<dbReference type="Pfam" id="PF00047">
    <property type="entry name" value="ig"/>
    <property type="match status" value="1"/>
</dbReference>
<feature type="domain" description="Ig-like" evidence="3">
    <location>
        <begin position="128"/>
        <end position="220"/>
    </location>
</feature>
<dbReference type="InParanoid" id="A0A4W3H454"/>
<feature type="chain" id="PRO_5021407147" evidence="2">
    <location>
        <begin position="22"/>
        <end position="251"/>
    </location>
</feature>
<dbReference type="SUPFAM" id="SSF48726">
    <property type="entry name" value="Immunoglobulin"/>
    <property type="match status" value="2"/>
</dbReference>
<evidence type="ECO:0000256" key="2">
    <source>
        <dbReference type="SAM" id="SignalP"/>
    </source>
</evidence>
<keyword evidence="5" id="KW-1185">Reference proteome</keyword>
<proteinExistence type="predicted"/>
<name>A0A4W3H454_CALMI</name>
<dbReference type="SMART" id="SM00407">
    <property type="entry name" value="IGc1"/>
    <property type="match status" value="1"/>
</dbReference>
<dbReference type="Proteomes" id="UP000314986">
    <property type="component" value="Unassembled WGS sequence"/>
</dbReference>
<dbReference type="Pfam" id="PF07654">
    <property type="entry name" value="C1-set"/>
    <property type="match status" value="1"/>
</dbReference>
<dbReference type="InterPro" id="IPR036179">
    <property type="entry name" value="Ig-like_dom_sf"/>
</dbReference>
<evidence type="ECO:0000313" key="4">
    <source>
        <dbReference type="Ensembl" id="ENSCMIP00000010491.1"/>
    </source>
</evidence>
<dbReference type="InterPro" id="IPR013783">
    <property type="entry name" value="Ig-like_fold"/>
</dbReference>
<dbReference type="InterPro" id="IPR013151">
    <property type="entry name" value="Immunoglobulin_dom"/>
</dbReference>
<feature type="signal peptide" evidence="2">
    <location>
        <begin position="1"/>
        <end position="21"/>
    </location>
</feature>
<dbReference type="PANTHER" id="PTHR45889:SF8">
    <property type="entry name" value="IG-LIKE DOMAIN-CONTAINING PROTEIN"/>
    <property type="match status" value="1"/>
</dbReference>
<evidence type="ECO:0000259" key="3">
    <source>
        <dbReference type="PROSITE" id="PS50835"/>
    </source>
</evidence>
<sequence length="251" mass="28040">MLAILVFHRLCLIGIISKVAGRALIEVTQYPEHQAVSRGTDVKLYCAFPFPDPNSYAKVHWWKQGESQYLHRRPDKRKIFGFDSKACGLFQLLDATLQDSGVYHCTLSIQGEMAGNGTGSQLTVCVPPDPLKIDRTAPQKNSSATLTLVCKTAAFYPENLTLTWYKNGTEITTGIITTKQQNTDGLYEVSSSLEETQPVQSGLVYTCRVSHLIKQTAEIAYIVPPPEAESKGKWIRVNYSYWNVSFFYSAS</sequence>
<accession>A0A4W3H454</accession>
<organism evidence="4 5">
    <name type="scientific">Callorhinchus milii</name>
    <name type="common">Ghost shark</name>
    <dbReference type="NCBI Taxonomy" id="7868"/>
    <lineage>
        <taxon>Eukaryota</taxon>
        <taxon>Metazoa</taxon>
        <taxon>Chordata</taxon>
        <taxon>Craniata</taxon>
        <taxon>Vertebrata</taxon>
        <taxon>Chondrichthyes</taxon>
        <taxon>Holocephali</taxon>
        <taxon>Chimaeriformes</taxon>
        <taxon>Callorhinchidae</taxon>
        <taxon>Callorhinchus</taxon>
    </lineage>
</organism>
<feature type="domain" description="Ig-like" evidence="3">
    <location>
        <begin position="25"/>
        <end position="123"/>
    </location>
</feature>
<dbReference type="Gene3D" id="2.60.40.10">
    <property type="entry name" value="Immunoglobulins"/>
    <property type="match status" value="2"/>
</dbReference>
<keyword evidence="2" id="KW-0732">Signal</keyword>
<evidence type="ECO:0000256" key="1">
    <source>
        <dbReference type="ARBA" id="ARBA00023319"/>
    </source>
</evidence>
<keyword evidence="1" id="KW-0393">Immunoglobulin domain</keyword>
<dbReference type="PROSITE" id="PS50835">
    <property type="entry name" value="IG_LIKE"/>
    <property type="match status" value="2"/>
</dbReference>
<dbReference type="InterPro" id="IPR003599">
    <property type="entry name" value="Ig_sub"/>
</dbReference>
<reference evidence="4" key="4">
    <citation type="submission" date="2025-08" db="UniProtKB">
        <authorList>
            <consortium name="Ensembl"/>
        </authorList>
    </citation>
    <scope>IDENTIFICATION</scope>
</reference>
<dbReference type="SMART" id="SM00409">
    <property type="entry name" value="IG"/>
    <property type="match status" value="2"/>
</dbReference>
<reference evidence="4" key="5">
    <citation type="submission" date="2025-09" db="UniProtKB">
        <authorList>
            <consortium name="Ensembl"/>
        </authorList>
    </citation>
    <scope>IDENTIFICATION</scope>
</reference>
<dbReference type="CDD" id="cd00098">
    <property type="entry name" value="IgC1"/>
    <property type="match status" value="1"/>
</dbReference>